<proteinExistence type="predicted"/>
<keyword evidence="2" id="KW-1185">Reference proteome</keyword>
<sequence>MTPNLVKDAMHDVVEGDGGLVAVYLFNFGLERGRLDLGFSYHSTISQLTATREGETLIDVVVTYEFEMEDDTLLSMTSPSINYLVNAAS</sequence>
<organism evidence="1 2">
    <name type="scientific">Hevea brasiliensis</name>
    <name type="common">Para rubber tree</name>
    <name type="synonym">Siphonia brasiliensis</name>
    <dbReference type="NCBI Taxonomy" id="3981"/>
    <lineage>
        <taxon>Eukaryota</taxon>
        <taxon>Viridiplantae</taxon>
        <taxon>Streptophyta</taxon>
        <taxon>Embryophyta</taxon>
        <taxon>Tracheophyta</taxon>
        <taxon>Spermatophyta</taxon>
        <taxon>Magnoliopsida</taxon>
        <taxon>eudicotyledons</taxon>
        <taxon>Gunneridae</taxon>
        <taxon>Pentapetalae</taxon>
        <taxon>rosids</taxon>
        <taxon>fabids</taxon>
        <taxon>Malpighiales</taxon>
        <taxon>Euphorbiaceae</taxon>
        <taxon>Crotonoideae</taxon>
        <taxon>Micrandreae</taxon>
        <taxon>Hevea</taxon>
    </lineage>
</organism>
<dbReference type="EMBL" id="JARPOI010000015">
    <property type="protein sequence ID" value="KAJ9153629.1"/>
    <property type="molecule type" value="Genomic_DNA"/>
</dbReference>
<dbReference type="Proteomes" id="UP001174677">
    <property type="component" value="Chromosome 15"/>
</dbReference>
<protein>
    <submittedName>
        <fullName evidence="1">Uncharacterized protein</fullName>
    </submittedName>
</protein>
<reference evidence="1 2" key="1">
    <citation type="journal article" date="2023" name="Plant Biotechnol. J.">
        <title>Chromosome-level wild Hevea brasiliensis genome provides new tools for genomic-assisted breeding and valuable loci to elevate rubber yield.</title>
        <authorList>
            <person name="Cheng H."/>
            <person name="Song X."/>
            <person name="Hu Y."/>
            <person name="Wu T."/>
            <person name="Yang Q."/>
            <person name="An Z."/>
            <person name="Feng S."/>
            <person name="Deng Z."/>
            <person name="Wu W."/>
            <person name="Zeng X."/>
            <person name="Tu M."/>
            <person name="Wang X."/>
            <person name="Huang H."/>
        </authorList>
    </citation>
    <scope>NUCLEOTIDE SEQUENCE [LARGE SCALE GENOMIC DNA]</scope>
    <source>
        <strain evidence="1">MT/VB/25A 57/8</strain>
    </source>
</reference>
<evidence type="ECO:0000313" key="1">
    <source>
        <dbReference type="EMBL" id="KAJ9153629.1"/>
    </source>
</evidence>
<comment type="caution">
    <text evidence="1">The sequence shown here is derived from an EMBL/GenBank/DDBJ whole genome shotgun (WGS) entry which is preliminary data.</text>
</comment>
<accession>A0ABQ9L042</accession>
<name>A0ABQ9L042_HEVBR</name>
<gene>
    <name evidence="1" type="ORF">P3X46_027050</name>
</gene>
<evidence type="ECO:0000313" key="2">
    <source>
        <dbReference type="Proteomes" id="UP001174677"/>
    </source>
</evidence>